<keyword evidence="3" id="KW-1185">Reference proteome</keyword>
<dbReference type="EMBL" id="CAJNDS010002313">
    <property type="protein sequence ID" value="CAE7426280.1"/>
    <property type="molecule type" value="Genomic_DNA"/>
</dbReference>
<comment type="caution">
    <text evidence="2">The sequence shown here is derived from an EMBL/GenBank/DDBJ whole genome shotgun (WGS) entry which is preliminary data.</text>
</comment>
<dbReference type="AlphaFoldDB" id="A0A812R7S3"/>
<feature type="compositionally biased region" description="Basic residues" evidence="1">
    <location>
        <begin position="206"/>
        <end position="215"/>
    </location>
</feature>
<reference evidence="2" key="1">
    <citation type="submission" date="2021-02" db="EMBL/GenBank/DDBJ databases">
        <authorList>
            <person name="Dougan E. K."/>
            <person name="Rhodes N."/>
            <person name="Thang M."/>
            <person name="Chan C."/>
        </authorList>
    </citation>
    <scope>NUCLEOTIDE SEQUENCE</scope>
</reference>
<accession>A0A812R7S3</accession>
<feature type="region of interest" description="Disordered" evidence="1">
    <location>
        <begin position="70"/>
        <end position="95"/>
    </location>
</feature>
<organism evidence="2 3">
    <name type="scientific">Symbiodinium natans</name>
    <dbReference type="NCBI Taxonomy" id="878477"/>
    <lineage>
        <taxon>Eukaryota</taxon>
        <taxon>Sar</taxon>
        <taxon>Alveolata</taxon>
        <taxon>Dinophyceae</taxon>
        <taxon>Suessiales</taxon>
        <taxon>Symbiodiniaceae</taxon>
        <taxon>Symbiodinium</taxon>
    </lineage>
</organism>
<feature type="compositionally biased region" description="Polar residues" evidence="1">
    <location>
        <begin position="70"/>
        <end position="91"/>
    </location>
</feature>
<evidence type="ECO:0000313" key="2">
    <source>
        <dbReference type="EMBL" id="CAE7426280.1"/>
    </source>
</evidence>
<evidence type="ECO:0000256" key="1">
    <source>
        <dbReference type="SAM" id="MobiDB-lite"/>
    </source>
</evidence>
<protein>
    <submittedName>
        <fullName evidence="2">Uncharacterized protein</fullName>
    </submittedName>
</protein>
<proteinExistence type="predicted"/>
<sequence>MEIKINKRLTSCVAYSKRLSSKLGYNEISCSLTRVLHDLATPKWCDDRRRINLFQSLGFEDESNCWIPTPSVTTDDNSTQGVAPNKAQSSQTDEKSYTETEIRAWTDSIVKSAHASIADLTGKLMALEQQLEAPTLSAKQSIAYLEEKQRGMEQAWASTFSVGPSLHARETNFREEEISLPPQPRSEHVDVPRTAGSSLQDLKAAHAARRRMQKQQRRDDRITASLAETQETL</sequence>
<name>A0A812R7S3_9DINO</name>
<feature type="region of interest" description="Disordered" evidence="1">
    <location>
        <begin position="179"/>
        <end position="233"/>
    </location>
</feature>
<gene>
    <name evidence="2" type="ORF">SNAT2548_LOCUS23197</name>
</gene>
<evidence type="ECO:0000313" key="3">
    <source>
        <dbReference type="Proteomes" id="UP000604046"/>
    </source>
</evidence>
<dbReference type="Proteomes" id="UP000604046">
    <property type="component" value="Unassembled WGS sequence"/>
</dbReference>